<comment type="subcellular location">
    <subcellularLocation>
        <location evidence="1">Membrane</location>
        <topology evidence="1">Multi-pass membrane protein</topology>
    </subcellularLocation>
</comment>
<dbReference type="InterPro" id="IPR003663">
    <property type="entry name" value="Sugar/inositol_transpt"/>
</dbReference>
<sequence>MTYYDEQTSLNASFSLSEDNEQFKTLFIAVVIASIASVCVGFSIGYTSPFNTEYTKLRKDLSFASLLEIGAVIGLILGGFFLEYFGRKKGIMLSAFFYTPGWILIGYFPKGTILYTGRMLTGVATGLCSLTVPIYIAEVSSCQYCGRWLLAKKKRNEASKTLKWLRGSAYNVEDECNEIEQNLEQQPVAALNDFRTPGLYRNLLYGSFLMIFQQMCGKNAMMFFGQEIFYNTGVSKMPLAVYLTQVLITTTAYFMVDKYGRRKLLMLGAFGMFICNILLGVYFQTLIMYANNKTLESHFHNTETNMKEISNVMLHDSYSWLAITCFVLFLISYSIGWGALPFLLMSEIFPPRLRCFSCVFVLSVNWCLAFFVTYSFISLVCLFQIQRALWLFSTFCFISIFFVYYFVPETKHKTLEEIEHYYQTFYGFRNYLTN</sequence>
<dbReference type="InterPro" id="IPR020846">
    <property type="entry name" value="MFS_dom"/>
</dbReference>
<dbReference type="InterPro" id="IPR036259">
    <property type="entry name" value="MFS_trans_sf"/>
</dbReference>
<keyword evidence="3 5" id="KW-1133">Transmembrane helix</keyword>
<organism evidence="7 8">
    <name type="scientific">Hydra vulgaris</name>
    <name type="common">Hydra</name>
    <name type="synonym">Hydra attenuata</name>
    <dbReference type="NCBI Taxonomy" id="6087"/>
    <lineage>
        <taxon>Eukaryota</taxon>
        <taxon>Metazoa</taxon>
        <taxon>Cnidaria</taxon>
        <taxon>Hydrozoa</taxon>
        <taxon>Hydroidolina</taxon>
        <taxon>Anthoathecata</taxon>
        <taxon>Aplanulata</taxon>
        <taxon>Hydridae</taxon>
        <taxon>Hydra</taxon>
    </lineage>
</organism>
<evidence type="ECO:0000256" key="2">
    <source>
        <dbReference type="ARBA" id="ARBA00022692"/>
    </source>
</evidence>
<feature type="transmembrane region" description="Helical" evidence="5">
    <location>
        <begin position="320"/>
        <end position="344"/>
    </location>
</feature>
<feature type="transmembrane region" description="Helical" evidence="5">
    <location>
        <begin position="268"/>
        <end position="290"/>
    </location>
</feature>
<feature type="transmembrane region" description="Helical" evidence="5">
    <location>
        <begin position="203"/>
        <end position="225"/>
    </location>
</feature>
<dbReference type="InterPro" id="IPR005829">
    <property type="entry name" value="Sugar_transporter_CS"/>
</dbReference>
<evidence type="ECO:0000256" key="1">
    <source>
        <dbReference type="ARBA" id="ARBA00004141"/>
    </source>
</evidence>
<feature type="transmembrane region" description="Helical" evidence="5">
    <location>
        <begin position="91"/>
        <end position="109"/>
    </location>
</feature>
<dbReference type="InterPro" id="IPR005828">
    <property type="entry name" value="MFS_sugar_transport-like"/>
</dbReference>
<evidence type="ECO:0000259" key="6">
    <source>
        <dbReference type="PROSITE" id="PS50850"/>
    </source>
</evidence>
<name>A0ABM4BRV2_HYDVU</name>
<dbReference type="PRINTS" id="PR00171">
    <property type="entry name" value="SUGRTRNSPORT"/>
</dbReference>
<dbReference type="PANTHER" id="PTHR48021:SF1">
    <property type="entry name" value="GH07001P-RELATED"/>
    <property type="match status" value="1"/>
</dbReference>
<feature type="transmembrane region" description="Helical" evidence="5">
    <location>
        <begin position="26"/>
        <end position="46"/>
    </location>
</feature>
<accession>A0ABM4BRV2</accession>
<dbReference type="Gene3D" id="1.20.1250.20">
    <property type="entry name" value="MFS general substrate transporter like domains"/>
    <property type="match status" value="2"/>
</dbReference>
<dbReference type="RefSeq" id="XP_065651883.1">
    <property type="nucleotide sequence ID" value="XM_065795811.1"/>
</dbReference>
<dbReference type="GeneID" id="100212613"/>
<dbReference type="InterPro" id="IPR050549">
    <property type="entry name" value="MFS_Trehalose_Transporter"/>
</dbReference>
<gene>
    <name evidence="8" type="primary">LOC100212613</name>
</gene>
<keyword evidence="4 5" id="KW-0472">Membrane</keyword>
<feature type="transmembrane region" description="Helical" evidence="5">
    <location>
        <begin position="66"/>
        <end position="85"/>
    </location>
</feature>
<evidence type="ECO:0000313" key="7">
    <source>
        <dbReference type="Proteomes" id="UP001652625"/>
    </source>
</evidence>
<proteinExistence type="predicted"/>
<evidence type="ECO:0000256" key="3">
    <source>
        <dbReference type="ARBA" id="ARBA00022989"/>
    </source>
</evidence>
<protein>
    <submittedName>
        <fullName evidence="8">Facilitated trehalose transporter Tret1 isoform X3</fullName>
    </submittedName>
</protein>
<keyword evidence="2 5" id="KW-0812">Transmembrane</keyword>
<dbReference type="PROSITE" id="PS50850">
    <property type="entry name" value="MFS"/>
    <property type="match status" value="1"/>
</dbReference>
<dbReference type="Pfam" id="PF00083">
    <property type="entry name" value="Sugar_tr"/>
    <property type="match status" value="2"/>
</dbReference>
<dbReference type="Proteomes" id="UP001652625">
    <property type="component" value="Chromosome 04"/>
</dbReference>
<dbReference type="SUPFAM" id="SSF103473">
    <property type="entry name" value="MFS general substrate transporter"/>
    <property type="match status" value="1"/>
</dbReference>
<feature type="domain" description="Major facilitator superfamily (MFS) profile" evidence="6">
    <location>
        <begin position="1"/>
        <end position="411"/>
    </location>
</feature>
<evidence type="ECO:0000256" key="4">
    <source>
        <dbReference type="ARBA" id="ARBA00023136"/>
    </source>
</evidence>
<keyword evidence="7" id="KW-1185">Reference proteome</keyword>
<evidence type="ECO:0000313" key="8">
    <source>
        <dbReference type="RefSeq" id="XP_065651883.1"/>
    </source>
</evidence>
<dbReference type="PROSITE" id="PS00216">
    <property type="entry name" value="SUGAR_TRANSPORT_1"/>
    <property type="match status" value="1"/>
</dbReference>
<dbReference type="PANTHER" id="PTHR48021">
    <property type="match status" value="1"/>
</dbReference>
<feature type="transmembrane region" description="Helical" evidence="5">
    <location>
        <begin position="356"/>
        <end position="377"/>
    </location>
</feature>
<feature type="transmembrane region" description="Helical" evidence="5">
    <location>
        <begin position="389"/>
        <end position="407"/>
    </location>
</feature>
<feature type="transmembrane region" description="Helical" evidence="5">
    <location>
        <begin position="237"/>
        <end position="256"/>
    </location>
</feature>
<reference evidence="8" key="1">
    <citation type="submission" date="2025-08" db="UniProtKB">
        <authorList>
            <consortium name="RefSeq"/>
        </authorList>
    </citation>
    <scope>IDENTIFICATION</scope>
</reference>
<evidence type="ECO:0000256" key="5">
    <source>
        <dbReference type="SAM" id="Phobius"/>
    </source>
</evidence>